<dbReference type="AlphaFoldDB" id="A0A9D2HL67"/>
<name>A0A9D2HL67_9FIRM</name>
<dbReference type="Pfam" id="PF19842">
    <property type="entry name" value="YqeC"/>
    <property type="match status" value="1"/>
</dbReference>
<dbReference type="Proteomes" id="UP000823900">
    <property type="component" value="Unassembled WGS sequence"/>
</dbReference>
<dbReference type="SUPFAM" id="SSF53623">
    <property type="entry name" value="MurD-like peptide ligases, catalytic domain"/>
    <property type="match status" value="1"/>
</dbReference>
<dbReference type="GO" id="GO:0005524">
    <property type="term" value="F:ATP binding"/>
    <property type="evidence" value="ECO:0007669"/>
    <property type="project" value="InterPro"/>
</dbReference>
<comment type="caution">
    <text evidence="1">The sequence shown here is derived from an EMBL/GenBank/DDBJ whole genome shotgun (WGS) entry which is preliminary data.</text>
</comment>
<evidence type="ECO:0000313" key="1">
    <source>
        <dbReference type="EMBL" id="HJA72529.1"/>
    </source>
</evidence>
<dbReference type="NCBIfam" id="TIGR03172">
    <property type="entry name" value="selenium cofactor biosynthesis protein YqeC"/>
    <property type="match status" value="1"/>
</dbReference>
<proteinExistence type="predicted"/>
<organism evidence="1 2">
    <name type="scientific">Candidatus Lachnoclostridium stercoravium</name>
    <dbReference type="NCBI Taxonomy" id="2838633"/>
    <lineage>
        <taxon>Bacteria</taxon>
        <taxon>Bacillati</taxon>
        <taxon>Bacillota</taxon>
        <taxon>Clostridia</taxon>
        <taxon>Lachnospirales</taxon>
        <taxon>Lachnospiraceae</taxon>
    </lineage>
</organism>
<dbReference type="InterPro" id="IPR017587">
    <property type="entry name" value="YqeC"/>
</dbReference>
<reference evidence="1" key="2">
    <citation type="submission" date="2021-04" db="EMBL/GenBank/DDBJ databases">
        <authorList>
            <person name="Gilroy R."/>
        </authorList>
    </citation>
    <scope>NUCLEOTIDE SEQUENCE</scope>
    <source>
        <strain evidence="1">CHK178-16964</strain>
    </source>
</reference>
<reference evidence="1" key="1">
    <citation type="journal article" date="2021" name="PeerJ">
        <title>Extensive microbial diversity within the chicken gut microbiome revealed by metagenomics and culture.</title>
        <authorList>
            <person name="Gilroy R."/>
            <person name="Ravi A."/>
            <person name="Getino M."/>
            <person name="Pursley I."/>
            <person name="Horton D.L."/>
            <person name="Alikhan N.F."/>
            <person name="Baker D."/>
            <person name="Gharbi K."/>
            <person name="Hall N."/>
            <person name="Watson M."/>
            <person name="Adriaenssens E.M."/>
            <person name="Foster-Nyarko E."/>
            <person name="Jarju S."/>
            <person name="Secka A."/>
            <person name="Antonio M."/>
            <person name="Oren A."/>
            <person name="Chaudhuri R.R."/>
            <person name="La Ragione R."/>
            <person name="Hildebrand F."/>
            <person name="Pallen M.J."/>
        </authorList>
    </citation>
    <scope>NUCLEOTIDE SEQUENCE</scope>
    <source>
        <strain evidence="1">CHK178-16964</strain>
    </source>
</reference>
<gene>
    <name evidence="1" type="primary">yqeC</name>
    <name evidence="1" type="ORF">IAA07_13315</name>
</gene>
<dbReference type="InterPro" id="IPR036565">
    <property type="entry name" value="Mur-like_cat_sf"/>
</dbReference>
<sequence>MRIWGLERGRLKEKQIKLEEAAGLERELVRTKISRCRQQGYPYTIALTGAGGKTTAMLQLAKELSEDGWKTAVITSTHIFVPETGLVFITEKEEDRAPLEDEREYMRLEQICREAEERKIYVTAGGQGPAEQKDNKLSALSASFLEQLKRWADILLVEADGSRRLPLKVPAPWEPVIPEETSLVIGCAGLSSIGRQWKDVCFRQEYAKDFFAEELVTAEAIAGILTDSRGTKKSVGDREYVILLNQADSEEERKQGERILALTEGKCARGICTCFLPLEDRG</sequence>
<protein>
    <submittedName>
        <fullName evidence="1">Selenium-dependent hydroxylase accessory protein YqeC</fullName>
    </submittedName>
</protein>
<dbReference type="EMBL" id="DWZA01000109">
    <property type="protein sequence ID" value="HJA72529.1"/>
    <property type="molecule type" value="Genomic_DNA"/>
</dbReference>
<evidence type="ECO:0000313" key="2">
    <source>
        <dbReference type="Proteomes" id="UP000823900"/>
    </source>
</evidence>
<accession>A0A9D2HL67</accession>